<feature type="region of interest" description="Disordered" evidence="1">
    <location>
        <begin position="285"/>
        <end position="323"/>
    </location>
</feature>
<reference evidence="3" key="1">
    <citation type="journal article" date="2012" name="Science">
        <title>The Paleozoic origin of enzymatic lignin decomposition reconstructed from 31 fungal genomes.</title>
        <authorList>
            <person name="Floudas D."/>
            <person name="Binder M."/>
            <person name="Riley R."/>
            <person name="Barry K."/>
            <person name="Blanchette R.A."/>
            <person name="Henrissat B."/>
            <person name="Martinez A.T."/>
            <person name="Otillar R."/>
            <person name="Spatafora J.W."/>
            <person name="Yadav J.S."/>
            <person name="Aerts A."/>
            <person name="Benoit I."/>
            <person name="Boyd A."/>
            <person name="Carlson A."/>
            <person name="Copeland A."/>
            <person name="Coutinho P.M."/>
            <person name="de Vries R.P."/>
            <person name="Ferreira P."/>
            <person name="Findley K."/>
            <person name="Foster B."/>
            <person name="Gaskell J."/>
            <person name="Glotzer D."/>
            <person name="Gorecki P."/>
            <person name="Heitman J."/>
            <person name="Hesse C."/>
            <person name="Hori C."/>
            <person name="Igarashi K."/>
            <person name="Jurgens J.A."/>
            <person name="Kallen N."/>
            <person name="Kersten P."/>
            <person name="Kohler A."/>
            <person name="Kuees U."/>
            <person name="Kumar T.K.A."/>
            <person name="Kuo A."/>
            <person name="LaButti K."/>
            <person name="Larrondo L.F."/>
            <person name="Lindquist E."/>
            <person name="Ling A."/>
            <person name="Lombard V."/>
            <person name="Lucas S."/>
            <person name="Lundell T."/>
            <person name="Martin R."/>
            <person name="McLaughlin D.J."/>
            <person name="Morgenstern I."/>
            <person name="Morin E."/>
            <person name="Murat C."/>
            <person name="Nagy L.G."/>
            <person name="Nolan M."/>
            <person name="Ohm R.A."/>
            <person name="Patyshakuliyeva A."/>
            <person name="Rokas A."/>
            <person name="Ruiz-Duenas F.J."/>
            <person name="Sabat G."/>
            <person name="Salamov A."/>
            <person name="Samejima M."/>
            <person name="Schmutz J."/>
            <person name="Slot J.C."/>
            <person name="St John F."/>
            <person name="Stenlid J."/>
            <person name="Sun H."/>
            <person name="Sun S."/>
            <person name="Syed K."/>
            <person name="Tsang A."/>
            <person name="Wiebenga A."/>
            <person name="Young D."/>
            <person name="Pisabarro A."/>
            <person name="Eastwood D.C."/>
            <person name="Martin F."/>
            <person name="Cullen D."/>
            <person name="Grigoriev I.V."/>
            <person name="Hibbett D.S."/>
        </authorList>
    </citation>
    <scope>NUCLEOTIDE SEQUENCE [LARGE SCALE GENOMIC DNA]</scope>
    <source>
        <strain evidence="3">RWD-64-598 SS2</strain>
    </source>
</reference>
<feature type="compositionally biased region" description="Basic residues" evidence="1">
    <location>
        <begin position="169"/>
        <end position="184"/>
    </location>
</feature>
<accession>A0A5M3MV64</accession>
<feature type="compositionally biased region" description="Basic and acidic residues" evidence="1">
    <location>
        <begin position="242"/>
        <end position="251"/>
    </location>
</feature>
<evidence type="ECO:0000256" key="1">
    <source>
        <dbReference type="SAM" id="MobiDB-lite"/>
    </source>
</evidence>
<sequence length="323" mass="33891">MMSVVSAPSAAHGSVRRKPQFTYPSPTAHVTSLRIEVSATVTSTGKLSSRQVRPNVAKVSSSSTSPASAASTSTPLNDKLEKRNKTLMGPPLPLYHPLGRLATSLPDLDPTAFGLPVHPNMSDDPSRRFPSHSRRPASRLRDVAEDEGSSQVVDAVPVESFELKDKPSPRKRRAAGGAAAKRKRKDVDDGDATYPAKRSRNPRAAASAHANQTPVSEASPPNSANRPASPPDDDADGADGADDNKKPERRTTRSRANLARRDSVGSDATVTSASVSIAATTTLLDYGIDGSQPPTSSLAEGDAGIDDTAKSIAQSTGDITTKE</sequence>
<dbReference type="Proteomes" id="UP000053558">
    <property type="component" value="Unassembled WGS sequence"/>
</dbReference>
<dbReference type="OrthoDB" id="2676123at2759"/>
<name>A0A5M3MV64_CONPW</name>
<evidence type="ECO:0000313" key="3">
    <source>
        <dbReference type="Proteomes" id="UP000053558"/>
    </source>
</evidence>
<proteinExistence type="predicted"/>
<feature type="compositionally biased region" description="Polar residues" evidence="1">
    <location>
        <begin position="42"/>
        <end position="52"/>
    </location>
</feature>
<feature type="region of interest" description="Disordered" evidence="1">
    <location>
        <begin position="1"/>
        <end position="28"/>
    </location>
</feature>
<feature type="compositionally biased region" description="Acidic residues" evidence="1">
    <location>
        <begin position="231"/>
        <end position="241"/>
    </location>
</feature>
<keyword evidence="3" id="KW-1185">Reference proteome</keyword>
<feature type="compositionally biased region" description="Low complexity" evidence="1">
    <location>
        <begin position="218"/>
        <end position="227"/>
    </location>
</feature>
<dbReference type="GeneID" id="19201806"/>
<dbReference type="EMBL" id="JH711576">
    <property type="protein sequence ID" value="EIW82897.1"/>
    <property type="molecule type" value="Genomic_DNA"/>
</dbReference>
<feature type="region of interest" description="Disordered" evidence="1">
    <location>
        <begin position="112"/>
        <end position="273"/>
    </location>
</feature>
<comment type="caution">
    <text evidence="2">The sequence shown here is derived from an EMBL/GenBank/DDBJ whole genome shotgun (WGS) entry which is preliminary data.</text>
</comment>
<dbReference type="AlphaFoldDB" id="A0A5M3MV64"/>
<feature type="compositionally biased region" description="Low complexity" evidence="1">
    <location>
        <begin position="60"/>
        <end position="75"/>
    </location>
</feature>
<gene>
    <name evidence="2" type="ORF">CONPUDRAFT_143003</name>
</gene>
<dbReference type="KEGG" id="cput:CONPUDRAFT_143003"/>
<organism evidence="2 3">
    <name type="scientific">Coniophora puteana (strain RWD-64-598)</name>
    <name type="common">Brown rot fungus</name>
    <dbReference type="NCBI Taxonomy" id="741705"/>
    <lineage>
        <taxon>Eukaryota</taxon>
        <taxon>Fungi</taxon>
        <taxon>Dikarya</taxon>
        <taxon>Basidiomycota</taxon>
        <taxon>Agaricomycotina</taxon>
        <taxon>Agaricomycetes</taxon>
        <taxon>Agaricomycetidae</taxon>
        <taxon>Boletales</taxon>
        <taxon>Coniophorineae</taxon>
        <taxon>Coniophoraceae</taxon>
        <taxon>Coniophora</taxon>
    </lineage>
</organism>
<feature type="compositionally biased region" description="Polar residues" evidence="1">
    <location>
        <begin position="311"/>
        <end position="323"/>
    </location>
</feature>
<feature type="region of interest" description="Disordered" evidence="1">
    <location>
        <begin position="42"/>
        <end position="92"/>
    </location>
</feature>
<feature type="compositionally biased region" description="Basic residues" evidence="1">
    <location>
        <begin position="129"/>
        <end position="138"/>
    </location>
</feature>
<protein>
    <submittedName>
        <fullName evidence="2">Uncharacterized protein</fullName>
    </submittedName>
</protein>
<dbReference type="RefSeq" id="XP_007766831.1">
    <property type="nucleotide sequence ID" value="XM_007768641.1"/>
</dbReference>
<dbReference type="OMA" id="LYHPLGP"/>
<evidence type="ECO:0000313" key="2">
    <source>
        <dbReference type="EMBL" id="EIW82897.1"/>
    </source>
</evidence>